<accession>A0A1Y1T6F4</accession>
<dbReference type="RefSeq" id="WP_084840825.1">
    <property type="nucleotide sequence ID" value="NZ_ARYN01000005.1"/>
</dbReference>
<comment type="caution">
    <text evidence="2">The sequence shown here is derived from an EMBL/GenBank/DDBJ whole genome shotgun (WGS) entry which is preliminary data.</text>
</comment>
<keyword evidence="3" id="KW-1185">Reference proteome</keyword>
<dbReference type="Proteomes" id="UP000192746">
    <property type="component" value="Unassembled WGS sequence"/>
</dbReference>
<sequence>MKTLLTAKQHLLCITIISFLILIPGNIQAQGMPVYDNTNFISLAQQLIESAKQTSNLVQTVNFLKEQKENLEKVTNVVKQLHAVQEITENNQRLYRMVRDDLREILASPYIRPSEIERVSDAFNRIIETSLEDLSYMESILSSDYLKMSDAERAKILQEKKEASRKMVMEINQKTKRYRDIISFREMQDKINNRENEF</sequence>
<reference evidence="2 3" key="1">
    <citation type="submission" date="2013-04" db="EMBL/GenBank/DDBJ databases">
        <title>Zunongwangia sp. 22II14-10F7 Genome Sequencing.</title>
        <authorList>
            <person name="Lai Q."/>
            <person name="Shao Z."/>
        </authorList>
    </citation>
    <scope>NUCLEOTIDE SEQUENCE [LARGE SCALE GENOMIC DNA]</scope>
    <source>
        <strain evidence="2 3">22II14-10F7</strain>
    </source>
</reference>
<proteinExistence type="predicted"/>
<dbReference type="Gene3D" id="1.20.58.430">
    <property type="entry name" value="Type IV secretion system, VirB5-domain"/>
    <property type="match status" value="1"/>
</dbReference>
<organism evidence="2 3">
    <name type="scientific">Zunongwangia atlantica 22II14-10F7</name>
    <dbReference type="NCBI Taxonomy" id="1185767"/>
    <lineage>
        <taxon>Bacteria</taxon>
        <taxon>Pseudomonadati</taxon>
        <taxon>Bacteroidota</taxon>
        <taxon>Flavobacteriia</taxon>
        <taxon>Flavobacteriales</taxon>
        <taxon>Flavobacteriaceae</taxon>
        <taxon>Zunongwangia</taxon>
    </lineage>
</organism>
<protein>
    <submittedName>
        <fullName evidence="2">Conjugal transfer protein I</fullName>
    </submittedName>
</protein>
<dbReference type="OrthoDB" id="1429505at2"/>
<gene>
    <name evidence="2" type="ORF">IIF7_06226</name>
</gene>
<evidence type="ECO:0000313" key="3">
    <source>
        <dbReference type="Proteomes" id="UP000192746"/>
    </source>
</evidence>
<evidence type="ECO:0000313" key="2">
    <source>
        <dbReference type="EMBL" id="ORL46145.1"/>
    </source>
</evidence>
<feature type="coiled-coil region" evidence="1">
    <location>
        <begin position="54"/>
        <end position="84"/>
    </location>
</feature>
<dbReference type="STRING" id="1185767.IIF7_06226"/>
<evidence type="ECO:0000256" key="1">
    <source>
        <dbReference type="SAM" id="Coils"/>
    </source>
</evidence>
<dbReference type="AlphaFoldDB" id="A0A1Y1T6F4"/>
<name>A0A1Y1T6F4_9FLAO</name>
<dbReference type="InterPro" id="IPR023220">
    <property type="entry name" value="T4SS_VirB5-domain"/>
</dbReference>
<keyword evidence="1" id="KW-0175">Coiled coil</keyword>
<dbReference type="EMBL" id="ARYN01000005">
    <property type="protein sequence ID" value="ORL46145.1"/>
    <property type="molecule type" value="Genomic_DNA"/>
</dbReference>